<evidence type="ECO:0000256" key="5">
    <source>
        <dbReference type="ARBA" id="ARBA00023242"/>
    </source>
</evidence>
<evidence type="ECO:0000259" key="7">
    <source>
        <dbReference type="Pfam" id="PF12231"/>
    </source>
</evidence>
<comment type="subcellular location">
    <subcellularLocation>
        <location evidence="2">Chromosome</location>
        <location evidence="2">Telomere</location>
    </subcellularLocation>
    <subcellularLocation>
        <location evidence="1">Nucleus</location>
    </subcellularLocation>
</comment>
<evidence type="ECO:0000313" key="9">
    <source>
        <dbReference type="Proteomes" id="UP000017836"/>
    </source>
</evidence>
<dbReference type="OMA" id="GMCEYFK"/>
<proteinExistence type="predicted"/>
<dbReference type="SUPFAM" id="SSF48371">
    <property type="entry name" value="ARM repeat"/>
    <property type="match status" value="1"/>
</dbReference>
<dbReference type="Gramene" id="ERN17989">
    <property type="protein sequence ID" value="ERN17989"/>
    <property type="gene ID" value="AMTR_s00046p00132680"/>
</dbReference>
<keyword evidence="3" id="KW-0158">Chromosome</keyword>
<evidence type="ECO:0000256" key="1">
    <source>
        <dbReference type="ARBA" id="ARBA00004123"/>
    </source>
</evidence>
<dbReference type="AlphaFoldDB" id="U5D6C2"/>
<keyword evidence="6" id="KW-0131">Cell cycle</keyword>
<protein>
    <recommendedName>
        <fullName evidence="7">Telomere-associated protein Rif1 N-terminal domain-containing protein</fullName>
    </recommendedName>
</protein>
<dbReference type="Pfam" id="PF12231">
    <property type="entry name" value="Rif1_N"/>
    <property type="match status" value="1"/>
</dbReference>
<dbReference type="GO" id="GO:0000781">
    <property type="term" value="C:chromosome, telomeric region"/>
    <property type="evidence" value="ECO:0007669"/>
    <property type="project" value="UniProtKB-SubCell"/>
</dbReference>
<dbReference type="HOGENOM" id="CLU_005010_0_0_1"/>
<evidence type="ECO:0000313" key="8">
    <source>
        <dbReference type="EMBL" id="ERN17989.1"/>
    </source>
</evidence>
<dbReference type="GO" id="GO:0005634">
    <property type="term" value="C:nucleus"/>
    <property type="evidence" value="ECO:0000318"/>
    <property type="project" value="GO_Central"/>
</dbReference>
<feature type="domain" description="Telomere-associated protein Rif1 N-terminal" evidence="7">
    <location>
        <begin position="35"/>
        <end position="250"/>
    </location>
</feature>
<dbReference type="eggNOG" id="ENOG502QV6C">
    <property type="taxonomic scope" value="Eukaryota"/>
</dbReference>
<keyword evidence="5" id="KW-0539">Nucleus</keyword>
<dbReference type="InterPro" id="IPR016024">
    <property type="entry name" value="ARM-type_fold"/>
</dbReference>
<keyword evidence="9" id="KW-1185">Reference proteome</keyword>
<sequence length="1089" mass="124522">MGWLRLHVVRNSLETWVVRVVGCHDTTSRVPFLRDLVAQDIIESLEKLIMTTKMKAICNLAVWCISVQQFSSSFLASHQETLLKAVVYAIDNPFGSLSTTFEAIQGAVKLATQMGKTMRESSHVWAPCICRRLFSLNKRDRDMAERCLQKIKSIILPPPLRLSKAIALDIKHRFLSDMEKMLQLPLCKVHVIQAWGWLIRLLGSHVLRKRHLLNEMLKIPEKTFSCPDPQVQIASQVAWEALIDILLQQPVKANGTNVIHVPSSHEGLRPSHASSGNYDAERDVPLKRIKLLMTPLVGVLSSACDIPVRLASLNMWHYILHKLDVFVNHPSIQEVVLEPIFKAVFQMGPDDRNIFIWSRCLDLFDELVSSKIDKGFDAPKKQVVAYIWPPDSGSYEPCLSAKMSWHDHPIKWLPWDLNRLNFYLNMVQIIRRYCLGKGMADEYVKRGLDASLRIFKSLLQRVKIELKGTSRPFDEIVLIIHELLSFTKDIYATVTLEHPIISVTDWQCNVLQFIEVVIAELEHDVLKSPLYKVPLDIQEIQKLQCPQDTERANQNMSGSGFLVYMDLVSPMVYIIVLYFVVVAHSLSALEENQFIMNRLQKFSEMICSICEPLDELNHFIGMLYLYMQNDFRWGLFKMWRVLARGLNDRIDSVKYLHFLRSDSDNTGYAIVYYSLCCPLELYISLEKMNMKESSGYMNFHVSPSELSLELDLTLEVWRSLYYSANHVSNIEGSSINRFAEGMCRRLTELVSKRYIVSQSETQIRLKEELNGRCSFLFLIGELVIYVLKQTLVLNSQNLILKNRNQEESKKSDSSNIRNYLEFVARYLRLLLTIVNTLPEVELDVILRTFASMTIFVSHLCLKKDILLFMEIISDPLAQWLSLCSILNQETNRGDLQHQLSIFWTETLDCLRRSKPPLLFNSSLLTLQAPLLGIALNHPHSAISDATISFWQATYGKNTKISYPHYLFPILVNLKIVDANAPLACDNPAISADTKCVGVNVTQKGSSKRVVAPMQDCDALFVGPSKRKCSELTEHQMEVRRAQQGRVPCYLDCPEAASKVVHFSSTKSTEKRLSRLGICGLKNTSNKSLR</sequence>
<evidence type="ECO:0000256" key="2">
    <source>
        <dbReference type="ARBA" id="ARBA00004574"/>
    </source>
</evidence>
<dbReference type="PANTHER" id="PTHR22928:SF3">
    <property type="entry name" value="TELOMERE-ASSOCIATED PROTEIN RIF1"/>
    <property type="match status" value="1"/>
</dbReference>
<reference evidence="9" key="1">
    <citation type="journal article" date="2013" name="Science">
        <title>The Amborella genome and the evolution of flowering plants.</title>
        <authorList>
            <consortium name="Amborella Genome Project"/>
        </authorList>
    </citation>
    <scope>NUCLEOTIDE SEQUENCE [LARGE SCALE GENOMIC DNA]</scope>
</reference>
<keyword evidence="4" id="KW-0779">Telomere</keyword>
<evidence type="ECO:0000256" key="3">
    <source>
        <dbReference type="ARBA" id="ARBA00022454"/>
    </source>
</evidence>
<dbReference type="EMBL" id="KI392290">
    <property type="protein sequence ID" value="ERN17989.1"/>
    <property type="molecule type" value="Genomic_DNA"/>
</dbReference>
<dbReference type="PANTHER" id="PTHR22928">
    <property type="entry name" value="TELOMERE-ASSOCIATED PROTEIN RIF1"/>
    <property type="match status" value="1"/>
</dbReference>
<accession>U5D6C2</accession>
<gene>
    <name evidence="8" type="ORF">AMTR_s00046p00132680</name>
</gene>
<evidence type="ECO:0000256" key="6">
    <source>
        <dbReference type="ARBA" id="ARBA00023306"/>
    </source>
</evidence>
<dbReference type="InterPro" id="IPR022031">
    <property type="entry name" value="Rif1_N"/>
</dbReference>
<organism evidence="8 9">
    <name type="scientific">Amborella trichopoda</name>
    <dbReference type="NCBI Taxonomy" id="13333"/>
    <lineage>
        <taxon>Eukaryota</taxon>
        <taxon>Viridiplantae</taxon>
        <taxon>Streptophyta</taxon>
        <taxon>Embryophyta</taxon>
        <taxon>Tracheophyta</taxon>
        <taxon>Spermatophyta</taxon>
        <taxon>Magnoliopsida</taxon>
        <taxon>Amborellales</taxon>
        <taxon>Amborellaceae</taxon>
        <taxon>Amborella</taxon>
    </lineage>
</organism>
<dbReference type="Proteomes" id="UP000017836">
    <property type="component" value="Unassembled WGS sequence"/>
</dbReference>
<evidence type="ECO:0000256" key="4">
    <source>
        <dbReference type="ARBA" id="ARBA00022895"/>
    </source>
</evidence>
<dbReference type="GO" id="GO:0000723">
    <property type="term" value="P:telomere maintenance"/>
    <property type="evidence" value="ECO:0000318"/>
    <property type="project" value="GO_Central"/>
</dbReference>
<name>U5D6C2_AMBTC</name>